<sequence>MSKKFSIWSNWFGISLYYLSFLLLTCPNRNPWSHQRMATWFMFSNFLLLFQVLYVIEGLP</sequence>
<dbReference type="EMBL" id="GGEC01026676">
    <property type="protein sequence ID" value="MBX07160.1"/>
    <property type="molecule type" value="Transcribed_RNA"/>
</dbReference>
<keyword evidence="1" id="KW-0472">Membrane</keyword>
<dbReference type="GO" id="GO:0004812">
    <property type="term" value="F:aminoacyl-tRNA ligase activity"/>
    <property type="evidence" value="ECO:0007669"/>
    <property type="project" value="UniProtKB-KW"/>
</dbReference>
<evidence type="ECO:0000313" key="2">
    <source>
        <dbReference type="EMBL" id="MBX07160.1"/>
    </source>
</evidence>
<keyword evidence="1" id="KW-0812">Transmembrane</keyword>
<feature type="transmembrane region" description="Helical" evidence="1">
    <location>
        <begin position="38"/>
        <end position="56"/>
    </location>
</feature>
<feature type="transmembrane region" description="Helical" evidence="1">
    <location>
        <begin position="6"/>
        <end position="26"/>
    </location>
</feature>
<name>A0A2P2KN48_RHIMU</name>
<protein>
    <submittedName>
        <fullName evidence="2">Phenylalanyl-tRNA synthetase beta chain</fullName>
    </submittedName>
</protein>
<evidence type="ECO:0000256" key="1">
    <source>
        <dbReference type="SAM" id="Phobius"/>
    </source>
</evidence>
<keyword evidence="1" id="KW-1133">Transmembrane helix</keyword>
<keyword evidence="2" id="KW-0436">Ligase</keyword>
<reference evidence="2" key="1">
    <citation type="submission" date="2018-02" db="EMBL/GenBank/DDBJ databases">
        <title>Rhizophora mucronata_Transcriptome.</title>
        <authorList>
            <person name="Meera S.P."/>
            <person name="Sreeshan A."/>
            <person name="Augustine A."/>
        </authorList>
    </citation>
    <scope>NUCLEOTIDE SEQUENCE</scope>
    <source>
        <tissue evidence="2">Leaf</tissue>
    </source>
</reference>
<dbReference type="EMBL" id="GGEC01026678">
    <property type="protein sequence ID" value="MBX07162.1"/>
    <property type="molecule type" value="Transcribed_RNA"/>
</dbReference>
<keyword evidence="2" id="KW-0030">Aminoacyl-tRNA synthetase</keyword>
<proteinExistence type="predicted"/>
<organism evidence="2">
    <name type="scientific">Rhizophora mucronata</name>
    <name type="common">Asiatic mangrove</name>
    <dbReference type="NCBI Taxonomy" id="61149"/>
    <lineage>
        <taxon>Eukaryota</taxon>
        <taxon>Viridiplantae</taxon>
        <taxon>Streptophyta</taxon>
        <taxon>Embryophyta</taxon>
        <taxon>Tracheophyta</taxon>
        <taxon>Spermatophyta</taxon>
        <taxon>Magnoliopsida</taxon>
        <taxon>eudicotyledons</taxon>
        <taxon>Gunneridae</taxon>
        <taxon>Pentapetalae</taxon>
        <taxon>rosids</taxon>
        <taxon>fabids</taxon>
        <taxon>Malpighiales</taxon>
        <taxon>Rhizophoraceae</taxon>
        <taxon>Rhizophora</taxon>
    </lineage>
</organism>
<accession>A0A2P2KN48</accession>
<dbReference type="AlphaFoldDB" id="A0A2P2KN48"/>